<evidence type="ECO:0000259" key="2">
    <source>
        <dbReference type="PROSITE" id="PS50835"/>
    </source>
</evidence>
<organism evidence="3 4">
    <name type="scientific">Drosophila albomicans</name>
    <name type="common">Fruit fly</name>
    <dbReference type="NCBI Taxonomy" id="7291"/>
    <lineage>
        <taxon>Eukaryota</taxon>
        <taxon>Metazoa</taxon>
        <taxon>Ecdysozoa</taxon>
        <taxon>Arthropoda</taxon>
        <taxon>Hexapoda</taxon>
        <taxon>Insecta</taxon>
        <taxon>Pterygota</taxon>
        <taxon>Neoptera</taxon>
        <taxon>Endopterygota</taxon>
        <taxon>Diptera</taxon>
        <taxon>Brachycera</taxon>
        <taxon>Muscomorpha</taxon>
        <taxon>Ephydroidea</taxon>
        <taxon>Drosophilidae</taxon>
        <taxon>Drosophila</taxon>
    </lineage>
</organism>
<sequence>TPLLKGNSAFIQKAINPNKQATQQQQQQQQLEKEQLQHSTAAAATSSERYASHGIDVPLSAPVVVVVEDASHNNKSRGSRNRPAPSAKGVEVASTRKQRGLPQMLLPRLLRQRLLHVPLHLMELRILLLCLPTLLLATTLEPDQKSILTDNDWKKLWMRGGINADSKLDNNLDSSDSPMFEDSELMAHNTTVQLGGTAFLVCKVSGVDRNQISWIRRRDWHILSSGAQLYTNDERFAILHTPGSNMWTLQIKFVQRRDHGMYECQVSTPTGIISHFVNLQVVVPEAFILGSGELHVDMGSTINLVCIIEKSPTPPQYVYWQKNDRLINYYDSRRDISIETTPGPRTQSRLIIREPQITDSGNYTCSASNTEPASIYVFVSKGDNMAAISRRKTSSADRITHIFRSMLAPCLLLNTVVVRRIFLT</sequence>
<feature type="non-terminal residue" evidence="4">
    <location>
        <position position="1"/>
    </location>
</feature>
<dbReference type="Gene3D" id="2.60.40.10">
    <property type="entry name" value="Immunoglobulins"/>
    <property type="match status" value="2"/>
</dbReference>
<dbReference type="CDD" id="cd00096">
    <property type="entry name" value="Ig"/>
    <property type="match status" value="1"/>
</dbReference>
<evidence type="ECO:0000256" key="1">
    <source>
        <dbReference type="SAM" id="MobiDB-lite"/>
    </source>
</evidence>
<dbReference type="RefSeq" id="XP_034102089.1">
    <property type="nucleotide sequence ID" value="XM_034246198.2"/>
</dbReference>
<name>A0A6P8WF64_DROAB</name>
<dbReference type="PANTHER" id="PTHR23279:SF45">
    <property type="entry name" value="DEFECTIVE PROBOSCIS EXTENSION RESPONSE 12, ISOFORM C"/>
    <property type="match status" value="1"/>
</dbReference>
<dbReference type="InterPro" id="IPR013098">
    <property type="entry name" value="Ig_I-set"/>
</dbReference>
<gene>
    <name evidence="4" type="primary">LOC117566654</name>
</gene>
<reference evidence="4" key="1">
    <citation type="submission" date="2025-08" db="UniProtKB">
        <authorList>
            <consortium name="RefSeq"/>
        </authorList>
    </citation>
    <scope>IDENTIFICATION</scope>
    <source>
        <strain evidence="4">15112-1751.03</strain>
        <tissue evidence="4">Whole Adult</tissue>
    </source>
</reference>
<dbReference type="Pfam" id="PF07679">
    <property type="entry name" value="I-set"/>
    <property type="match status" value="1"/>
</dbReference>
<dbReference type="PROSITE" id="PS50835">
    <property type="entry name" value="IG_LIKE"/>
    <property type="match status" value="2"/>
</dbReference>
<dbReference type="FunFam" id="2.60.40.10:FF:001291">
    <property type="entry name" value="Uncharacterized protein, isoform B"/>
    <property type="match status" value="1"/>
</dbReference>
<dbReference type="FunFam" id="2.60.40.10:FF:001061">
    <property type="entry name" value="Uncharacterized protein, isoform C"/>
    <property type="match status" value="1"/>
</dbReference>
<dbReference type="CTD" id="50320"/>
<dbReference type="PANTHER" id="PTHR23279">
    <property type="entry name" value="DEFECTIVE PROBOSCIS EXTENSION RESPONSE DPR -RELATED"/>
    <property type="match status" value="1"/>
</dbReference>
<dbReference type="OrthoDB" id="10031887at2759"/>
<proteinExistence type="predicted"/>
<dbReference type="AlphaFoldDB" id="A0A6P8WF64"/>
<dbReference type="InterPro" id="IPR003598">
    <property type="entry name" value="Ig_sub2"/>
</dbReference>
<dbReference type="InterPro" id="IPR036179">
    <property type="entry name" value="Ig-like_dom_sf"/>
</dbReference>
<feature type="domain" description="Ig-like" evidence="2">
    <location>
        <begin position="284"/>
        <end position="376"/>
    </location>
</feature>
<keyword evidence="3" id="KW-1185">Reference proteome</keyword>
<feature type="domain" description="Ig-like" evidence="2">
    <location>
        <begin position="178"/>
        <end position="274"/>
    </location>
</feature>
<dbReference type="GO" id="GO:0050808">
    <property type="term" value="P:synapse organization"/>
    <property type="evidence" value="ECO:0007669"/>
    <property type="project" value="TreeGrafter"/>
</dbReference>
<dbReference type="InterPro" id="IPR013783">
    <property type="entry name" value="Ig-like_fold"/>
</dbReference>
<accession>A0A6P8WF64</accession>
<dbReference type="InterPro" id="IPR003599">
    <property type="entry name" value="Ig_sub"/>
</dbReference>
<dbReference type="GeneID" id="117566654"/>
<dbReference type="Pfam" id="PF13927">
    <property type="entry name" value="Ig_3"/>
    <property type="match status" value="1"/>
</dbReference>
<dbReference type="Proteomes" id="UP000515160">
    <property type="component" value="Chromosome 3"/>
</dbReference>
<dbReference type="GO" id="GO:0032589">
    <property type="term" value="C:neuron projection membrane"/>
    <property type="evidence" value="ECO:0007669"/>
    <property type="project" value="TreeGrafter"/>
</dbReference>
<evidence type="ECO:0000313" key="4">
    <source>
        <dbReference type="RefSeq" id="XP_034102089.1"/>
    </source>
</evidence>
<dbReference type="SUPFAM" id="SSF48726">
    <property type="entry name" value="Immunoglobulin"/>
    <property type="match status" value="2"/>
</dbReference>
<evidence type="ECO:0000313" key="3">
    <source>
        <dbReference type="Proteomes" id="UP000515160"/>
    </source>
</evidence>
<dbReference type="SMART" id="SM00408">
    <property type="entry name" value="IGc2"/>
    <property type="match status" value="2"/>
</dbReference>
<feature type="region of interest" description="Disordered" evidence="1">
    <location>
        <begin position="71"/>
        <end position="96"/>
    </location>
</feature>
<dbReference type="InterPro" id="IPR037448">
    <property type="entry name" value="Zig-8"/>
</dbReference>
<dbReference type="InterPro" id="IPR007110">
    <property type="entry name" value="Ig-like_dom"/>
</dbReference>
<dbReference type="SMART" id="SM00409">
    <property type="entry name" value="IG"/>
    <property type="match status" value="2"/>
</dbReference>
<protein>
    <submittedName>
        <fullName evidence="4">Hemicentin-2</fullName>
    </submittedName>
</protein>